<feature type="compositionally biased region" description="Basic residues" evidence="3">
    <location>
        <begin position="1"/>
        <end position="13"/>
    </location>
</feature>
<dbReference type="GO" id="GO:0008146">
    <property type="term" value="F:sulfotransferase activity"/>
    <property type="evidence" value="ECO:0007669"/>
    <property type="project" value="InterPro"/>
</dbReference>
<proteinExistence type="inferred from homology"/>
<evidence type="ECO:0000256" key="3">
    <source>
        <dbReference type="SAM" id="MobiDB-lite"/>
    </source>
</evidence>
<dbReference type="PANTHER" id="PTHR11783">
    <property type="entry name" value="SULFOTRANSFERASE SULT"/>
    <property type="match status" value="1"/>
</dbReference>
<dbReference type="OrthoDB" id="4964299at2"/>
<evidence type="ECO:0000256" key="1">
    <source>
        <dbReference type="ARBA" id="ARBA00005771"/>
    </source>
</evidence>
<evidence type="ECO:0000313" key="5">
    <source>
        <dbReference type="EMBL" id="SLN49387.1"/>
    </source>
</evidence>
<name>A0A1X6ZGW0_9RHOB</name>
<feature type="domain" description="Sulfotransferase" evidence="4">
    <location>
        <begin position="179"/>
        <end position="343"/>
    </location>
</feature>
<dbReference type="Pfam" id="PF00685">
    <property type="entry name" value="Sulfotransfer_1"/>
    <property type="match status" value="1"/>
</dbReference>
<evidence type="ECO:0000256" key="2">
    <source>
        <dbReference type="ARBA" id="ARBA00022679"/>
    </source>
</evidence>
<feature type="compositionally biased region" description="Polar residues" evidence="3">
    <location>
        <begin position="27"/>
        <end position="41"/>
    </location>
</feature>
<feature type="region of interest" description="Disordered" evidence="3">
    <location>
        <begin position="1"/>
        <end position="74"/>
    </location>
</feature>
<organism evidence="5 6">
    <name type="scientific">Ruegeria meonggei</name>
    <dbReference type="NCBI Taxonomy" id="1446476"/>
    <lineage>
        <taxon>Bacteria</taxon>
        <taxon>Pseudomonadati</taxon>
        <taxon>Pseudomonadota</taxon>
        <taxon>Alphaproteobacteria</taxon>
        <taxon>Rhodobacterales</taxon>
        <taxon>Roseobacteraceae</taxon>
        <taxon>Ruegeria</taxon>
    </lineage>
</organism>
<sequence>MKKIRALFRRKRLDHPPQQAAAVEPSATENVPASDLTSQDSGDAPLASDVPAQDADVAPQDQEGAADIPPPEPEVFEPFVAAKNRVRAAHAGSDAFRSVLFFTTHKCASTFVTALLDELDAKSPYTNMNYEGAYWELGDEINSVEVPVEEFLGRNSDMLLHKHGEIYGPLRKPFDFPGREKFKHIFFFRDPRDVLVSMFYSYAYTHPEPIHTQARKIFLERRERTIERGIDWFVLETTTENLLPRFLGYGEILQNAENPLILKYDEFSAETETFLKKIADYLDIELSDESLTKLTKFASPVRDGAPELEHKRSGRSGQWKHELKPETADKLNELFEPVLGKWGF</sequence>
<dbReference type="Gene3D" id="3.40.50.300">
    <property type="entry name" value="P-loop containing nucleotide triphosphate hydrolases"/>
    <property type="match status" value="1"/>
</dbReference>
<protein>
    <submittedName>
        <fullName evidence="5">Sulfotransferase domain protein</fullName>
    </submittedName>
</protein>
<evidence type="ECO:0000259" key="4">
    <source>
        <dbReference type="Pfam" id="PF00685"/>
    </source>
</evidence>
<dbReference type="EMBL" id="FWFP01000006">
    <property type="protein sequence ID" value="SLN49387.1"/>
    <property type="molecule type" value="Genomic_DNA"/>
</dbReference>
<dbReference type="Proteomes" id="UP000193778">
    <property type="component" value="Unassembled WGS sequence"/>
</dbReference>
<dbReference type="AlphaFoldDB" id="A0A1X6ZGW0"/>
<gene>
    <name evidence="5" type="ORF">RUM8411_02313</name>
</gene>
<dbReference type="SUPFAM" id="SSF52540">
    <property type="entry name" value="P-loop containing nucleoside triphosphate hydrolases"/>
    <property type="match status" value="1"/>
</dbReference>
<dbReference type="InterPro" id="IPR027417">
    <property type="entry name" value="P-loop_NTPase"/>
</dbReference>
<evidence type="ECO:0000313" key="6">
    <source>
        <dbReference type="Proteomes" id="UP000193778"/>
    </source>
</evidence>
<keyword evidence="2 5" id="KW-0808">Transferase</keyword>
<accession>A0A1X6ZGW0</accession>
<comment type="similarity">
    <text evidence="1">Belongs to the sulfotransferase 1 family.</text>
</comment>
<dbReference type="RefSeq" id="WP_159453885.1">
    <property type="nucleotide sequence ID" value="NZ_FWFP01000006.1"/>
</dbReference>
<keyword evidence="6" id="KW-1185">Reference proteome</keyword>
<dbReference type="InterPro" id="IPR000863">
    <property type="entry name" value="Sulfotransferase_dom"/>
</dbReference>
<reference evidence="6" key="1">
    <citation type="submission" date="2017-03" db="EMBL/GenBank/DDBJ databases">
        <authorList>
            <person name="Rodrigo-Torres L."/>
            <person name="Arahal R.D."/>
            <person name="Lucena T."/>
        </authorList>
    </citation>
    <scope>NUCLEOTIDE SEQUENCE [LARGE SCALE GENOMIC DNA]</scope>
    <source>
        <strain evidence="6">CECT 8411</strain>
    </source>
</reference>